<evidence type="ECO:0000259" key="1">
    <source>
        <dbReference type="Pfam" id="PF13847"/>
    </source>
</evidence>
<name>A0ABW3K177_9BACT</name>
<keyword evidence="2" id="KW-0808">Transferase</keyword>
<proteinExistence type="predicted"/>
<dbReference type="InterPro" id="IPR029063">
    <property type="entry name" value="SAM-dependent_MTases_sf"/>
</dbReference>
<gene>
    <name evidence="2" type="ORF">ACFQ21_11645</name>
</gene>
<dbReference type="CDD" id="cd02440">
    <property type="entry name" value="AdoMet_MTases"/>
    <property type="match status" value="1"/>
</dbReference>
<sequence>MHATKNAGTASDTVKSGEWGKFWETQKTAFYEVMKIATQGFAKKLVATYHIDNSHHILDYGCGPAFLIDDLQRTTQHIAGVDINPFFIEQAKQNHPHYTFALISTDIGQTRLTLQQQLAEKQYDFIILLSISQYFPDVQSFSLVIDMLSGYLTNGGRIIVADVIDQKTSSYRDALALLYQCLKRGKVISFTRFVLYVLFSSYSETSKKAKLLTISYQEVNAVAAGCGLKCESVPGLTIHPSRSNYVLSKK</sequence>
<dbReference type="PANTHER" id="PTHR43861">
    <property type="entry name" value="TRANS-ACONITATE 2-METHYLTRANSFERASE-RELATED"/>
    <property type="match status" value="1"/>
</dbReference>
<accession>A0ABW3K177</accession>
<dbReference type="GO" id="GO:0102208">
    <property type="term" value="F:2-polyprenyl-6-hydroxyphenol methylase activity"/>
    <property type="evidence" value="ECO:0007669"/>
    <property type="project" value="UniProtKB-EC"/>
</dbReference>
<evidence type="ECO:0000313" key="2">
    <source>
        <dbReference type="EMBL" id="MFD0999964.1"/>
    </source>
</evidence>
<keyword evidence="2" id="KW-0489">Methyltransferase</keyword>
<evidence type="ECO:0000313" key="3">
    <source>
        <dbReference type="Proteomes" id="UP001597112"/>
    </source>
</evidence>
<dbReference type="Pfam" id="PF13847">
    <property type="entry name" value="Methyltransf_31"/>
    <property type="match status" value="1"/>
</dbReference>
<feature type="domain" description="Methyltransferase" evidence="1">
    <location>
        <begin position="52"/>
        <end position="164"/>
    </location>
</feature>
<organism evidence="2 3">
    <name type="scientific">Ohtaekwangia kribbensis</name>
    <dbReference type="NCBI Taxonomy" id="688913"/>
    <lineage>
        <taxon>Bacteria</taxon>
        <taxon>Pseudomonadati</taxon>
        <taxon>Bacteroidota</taxon>
        <taxon>Cytophagia</taxon>
        <taxon>Cytophagales</taxon>
        <taxon>Fulvivirgaceae</taxon>
        <taxon>Ohtaekwangia</taxon>
    </lineage>
</organism>
<reference evidence="3" key="1">
    <citation type="journal article" date="2019" name="Int. J. Syst. Evol. Microbiol.">
        <title>The Global Catalogue of Microorganisms (GCM) 10K type strain sequencing project: providing services to taxonomists for standard genome sequencing and annotation.</title>
        <authorList>
            <consortium name="The Broad Institute Genomics Platform"/>
            <consortium name="The Broad Institute Genome Sequencing Center for Infectious Disease"/>
            <person name="Wu L."/>
            <person name="Ma J."/>
        </authorList>
    </citation>
    <scope>NUCLEOTIDE SEQUENCE [LARGE SCALE GENOMIC DNA]</scope>
    <source>
        <strain evidence="3">CCUG 58938</strain>
    </source>
</reference>
<dbReference type="EMBL" id="JBHTKA010000003">
    <property type="protein sequence ID" value="MFD0999964.1"/>
    <property type="molecule type" value="Genomic_DNA"/>
</dbReference>
<dbReference type="SUPFAM" id="SSF53335">
    <property type="entry name" value="S-adenosyl-L-methionine-dependent methyltransferases"/>
    <property type="match status" value="1"/>
</dbReference>
<comment type="caution">
    <text evidence="2">The sequence shown here is derived from an EMBL/GenBank/DDBJ whole genome shotgun (WGS) entry which is preliminary data.</text>
</comment>
<dbReference type="RefSeq" id="WP_377579147.1">
    <property type="nucleotide sequence ID" value="NZ_JBHTKA010000003.1"/>
</dbReference>
<dbReference type="GO" id="GO:0061542">
    <property type="term" value="F:3-demethylubiquinol 3-O-methyltransferase activity"/>
    <property type="evidence" value="ECO:0007669"/>
    <property type="project" value="UniProtKB-EC"/>
</dbReference>
<keyword evidence="3" id="KW-1185">Reference proteome</keyword>
<dbReference type="Proteomes" id="UP001597112">
    <property type="component" value="Unassembled WGS sequence"/>
</dbReference>
<dbReference type="InterPro" id="IPR025714">
    <property type="entry name" value="Methyltranfer_dom"/>
</dbReference>
<protein>
    <submittedName>
        <fullName evidence="2">Class I SAM-dependent methyltransferase</fullName>
        <ecNumber evidence="2">2.1.1.222</ecNumber>
        <ecNumber evidence="2">2.1.1.64</ecNumber>
    </submittedName>
</protein>
<dbReference type="PANTHER" id="PTHR43861:SF1">
    <property type="entry name" value="TRANS-ACONITATE 2-METHYLTRANSFERASE"/>
    <property type="match status" value="1"/>
</dbReference>
<dbReference type="EC" id="2.1.1.222" evidence="2"/>
<dbReference type="Gene3D" id="3.40.50.150">
    <property type="entry name" value="Vaccinia Virus protein VP39"/>
    <property type="match status" value="1"/>
</dbReference>
<dbReference type="EC" id="2.1.1.64" evidence="2"/>
<dbReference type="GO" id="GO:0032259">
    <property type="term" value="P:methylation"/>
    <property type="evidence" value="ECO:0007669"/>
    <property type="project" value="UniProtKB-KW"/>
</dbReference>